<reference evidence="3 4" key="1">
    <citation type="journal article" date="2014" name="Genome Announc.">
        <title>Draft Genome Sequence of the Iron-Oxidizing, Acidophilic, and Halotolerant 'Thiobacillus prosperus' Type Strain DSM 5130.</title>
        <authorList>
            <person name="Ossandon F.J."/>
            <person name="Cardenas J.P."/>
            <person name="Corbett M."/>
            <person name="Quatrini R."/>
            <person name="Holmes D.S."/>
            <person name="Watkin E."/>
        </authorList>
    </citation>
    <scope>NUCLEOTIDE SEQUENCE [LARGE SCALE GENOMIC DNA]</scope>
    <source>
        <strain evidence="3 4">DSM 5130</strain>
    </source>
</reference>
<dbReference type="EMBL" id="JQSG02000006">
    <property type="protein sequence ID" value="OBS08014.1"/>
    <property type="molecule type" value="Genomic_DNA"/>
</dbReference>
<evidence type="ECO:0000256" key="2">
    <source>
        <dbReference type="SAM" id="Phobius"/>
    </source>
</evidence>
<evidence type="ECO:0000256" key="1">
    <source>
        <dbReference type="SAM" id="MobiDB-lite"/>
    </source>
</evidence>
<accession>A0A1A6C0D3</accession>
<dbReference type="Proteomes" id="UP000029273">
    <property type="component" value="Unassembled WGS sequence"/>
</dbReference>
<keyword evidence="2" id="KW-0472">Membrane</keyword>
<feature type="transmembrane region" description="Helical" evidence="2">
    <location>
        <begin position="68"/>
        <end position="87"/>
    </location>
</feature>
<keyword evidence="2" id="KW-0812">Transmembrane</keyword>
<evidence type="ECO:0000313" key="4">
    <source>
        <dbReference type="Proteomes" id="UP000029273"/>
    </source>
</evidence>
<feature type="region of interest" description="Disordered" evidence="1">
    <location>
        <begin position="1"/>
        <end position="24"/>
    </location>
</feature>
<organism evidence="3 4">
    <name type="scientific">Acidihalobacter prosperus</name>
    <dbReference type="NCBI Taxonomy" id="160660"/>
    <lineage>
        <taxon>Bacteria</taxon>
        <taxon>Pseudomonadati</taxon>
        <taxon>Pseudomonadota</taxon>
        <taxon>Gammaproteobacteria</taxon>
        <taxon>Chromatiales</taxon>
        <taxon>Ectothiorhodospiraceae</taxon>
        <taxon>Acidihalobacter</taxon>
    </lineage>
</organism>
<keyword evidence="4" id="KW-1185">Reference proteome</keyword>
<dbReference type="OrthoDB" id="9951323at2"/>
<comment type="caution">
    <text evidence="3">The sequence shown here is derived from an EMBL/GenBank/DDBJ whole genome shotgun (WGS) entry which is preliminary data.</text>
</comment>
<dbReference type="RefSeq" id="WP_038091749.1">
    <property type="nucleotide sequence ID" value="NZ_JQSG02000006.1"/>
</dbReference>
<name>A0A1A6C0D3_9GAMM</name>
<proteinExistence type="predicted"/>
<gene>
    <name evidence="3" type="ORF">Thpro_022264</name>
</gene>
<dbReference type="AlphaFoldDB" id="A0A1A6C0D3"/>
<keyword evidence="2" id="KW-1133">Transmembrane helix</keyword>
<sequence length="90" mass="10026">MPNDRAEDRHPGQPSATPKALVAPHSDQLMAERLLLETLPRPQPAPEAGRRERPPGEWPEPLQREMDLAIVTTFFSAGVIGLFLWMAGLF</sequence>
<feature type="compositionally biased region" description="Basic and acidic residues" evidence="1">
    <location>
        <begin position="1"/>
        <end position="11"/>
    </location>
</feature>
<evidence type="ECO:0000313" key="3">
    <source>
        <dbReference type="EMBL" id="OBS08014.1"/>
    </source>
</evidence>
<feature type="region of interest" description="Disordered" evidence="1">
    <location>
        <begin position="37"/>
        <end position="61"/>
    </location>
</feature>
<protein>
    <submittedName>
        <fullName evidence="3">Uncharacterized protein</fullName>
    </submittedName>
</protein>